<evidence type="ECO:0000256" key="6">
    <source>
        <dbReference type="ARBA" id="ARBA00022989"/>
    </source>
</evidence>
<dbReference type="OrthoDB" id="1653857at2"/>
<dbReference type="NCBIfam" id="TIGR03426">
    <property type="entry name" value="shape_MreD"/>
    <property type="match status" value="1"/>
</dbReference>
<keyword evidence="3" id="KW-1003">Cell membrane</keyword>
<dbReference type="Proteomes" id="UP000187550">
    <property type="component" value="Unassembled WGS sequence"/>
</dbReference>
<dbReference type="Pfam" id="PF04093">
    <property type="entry name" value="MreD"/>
    <property type="match status" value="1"/>
</dbReference>
<feature type="transmembrane region" description="Helical" evidence="8">
    <location>
        <begin position="31"/>
        <end position="51"/>
    </location>
</feature>
<dbReference type="AlphaFoldDB" id="A0A1U7PQ99"/>
<comment type="similarity">
    <text evidence="2">Belongs to the MreD family.</text>
</comment>
<evidence type="ECO:0000256" key="3">
    <source>
        <dbReference type="ARBA" id="ARBA00022475"/>
    </source>
</evidence>
<keyword evidence="6 8" id="KW-1133">Transmembrane helix</keyword>
<evidence type="ECO:0000256" key="7">
    <source>
        <dbReference type="ARBA" id="ARBA00023136"/>
    </source>
</evidence>
<dbReference type="GO" id="GO:0008360">
    <property type="term" value="P:regulation of cell shape"/>
    <property type="evidence" value="ECO:0007669"/>
    <property type="project" value="UniProtKB-KW"/>
</dbReference>
<feature type="transmembrane region" description="Helical" evidence="8">
    <location>
        <begin position="78"/>
        <end position="96"/>
    </location>
</feature>
<name>A0A1U7PQ99_9BACI</name>
<evidence type="ECO:0000256" key="2">
    <source>
        <dbReference type="ARBA" id="ARBA00007776"/>
    </source>
</evidence>
<reference evidence="10" key="1">
    <citation type="submission" date="2017-01" db="EMBL/GenBank/DDBJ databases">
        <authorList>
            <person name="Varghese N."/>
            <person name="Submissions S."/>
        </authorList>
    </citation>
    <scope>NUCLEOTIDE SEQUENCE [LARGE SCALE GENOMIC DNA]</scope>
    <source>
        <strain evidence="10">MNA4</strain>
    </source>
</reference>
<organism evidence="9 10">
    <name type="scientific">Edaphobacillus lindanitolerans</name>
    <dbReference type="NCBI Taxonomy" id="550447"/>
    <lineage>
        <taxon>Bacteria</taxon>
        <taxon>Bacillati</taxon>
        <taxon>Bacillota</taxon>
        <taxon>Bacilli</taxon>
        <taxon>Bacillales</taxon>
        <taxon>Bacillaceae</taxon>
        <taxon>Edaphobacillus</taxon>
    </lineage>
</organism>
<evidence type="ECO:0000313" key="10">
    <source>
        <dbReference type="Proteomes" id="UP000187550"/>
    </source>
</evidence>
<dbReference type="InterPro" id="IPR007227">
    <property type="entry name" value="Cell_shape_determining_MreD"/>
</dbReference>
<keyword evidence="4 8" id="KW-0812">Transmembrane</keyword>
<gene>
    <name evidence="9" type="ORF">SAMN05428946_1582</name>
</gene>
<dbReference type="GO" id="GO:0005886">
    <property type="term" value="C:plasma membrane"/>
    <property type="evidence" value="ECO:0007669"/>
    <property type="project" value="UniProtKB-SubCell"/>
</dbReference>
<evidence type="ECO:0000313" key="9">
    <source>
        <dbReference type="EMBL" id="SIT83115.1"/>
    </source>
</evidence>
<dbReference type="RefSeq" id="WP_076757844.1">
    <property type="nucleotide sequence ID" value="NZ_FTPL01000002.1"/>
</dbReference>
<feature type="transmembrane region" description="Helical" evidence="8">
    <location>
        <begin position="144"/>
        <end position="162"/>
    </location>
</feature>
<keyword evidence="7 8" id="KW-0472">Membrane</keyword>
<protein>
    <submittedName>
        <fullName evidence="9">Rod shape-determining protein MreD</fullName>
    </submittedName>
</protein>
<feature type="transmembrane region" description="Helical" evidence="8">
    <location>
        <begin position="108"/>
        <end position="132"/>
    </location>
</feature>
<dbReference type="EMBL" id="FTPL01000002">
    <property type="protein sequence ID" value="SIT83115.1"/>
    <property type="molecule type" value="Genomic_DNA"/>
</dbReference>
<proteinExistence type="inferred from homology"/>
<dbReference type="STRING" id="550447.SAMN05428946_1582"/>
<accession>A0A1U7PQ99</accession>
<sequence length="174" mass="19989">MIRLAIPLIAVVLFFLEPVFGLFSPIEIGGEYYYLVPRFLIMFLIFVGVYYSRQRAVVYGIVFGLLYDMFHIDIIGLYAFLYPVLCLLACWIVKHIHQHVAVVTVISLLLVALLETALYSFFTLIGFVSIGFDEFLKTRLLPTMIANAVFLVMFGWVFKMLIDRRSILNKEGIS</sequence>
<keyword evidence="5" id="KW-0133">Cell shape</keyword>
<evidence type="ECO:0000256" key="1">
    <source>
        <dbReference type="ARBA" id="ARBA00004651"/>
    </source>
</evidence>
<evidence type="ECO:0000256" key="4">
    <source>
        <dbReference type="ARBA" id="ARBA00022692"/>
    </source>
</evidence>
<evidence type="ECO:0000256" key="8">
    <source>
        <dbReference type="SAM" id="Phobius"/>
    </source>
</evidence>
<comment type="subcellular location">
    <subcellularLocation>
        <location evidence="1">Cell membrane</location>
        <topology evidence="1">Multi-pass membrane protein</topology>
    </subcellularLocation>
</comment>
<keyword evidence="10" id="KW-1185">Reference proteome</keyword>
<evidence type="ECO:0000256" key="5">
    <source>
        <dbReference type="ARBA" id="ARBA00022960"/>
    </source>
</evidence>